<dbReference type="AlphaFoldDB" id="A0A4S2MR45"/>
<reference evidence="6 7" key="1">
    <citation type="submission" date="2019-04" db="EMBL/GenBank/DDBJ databases">
        <title>Comparative genomics and transcriptomics to analyze fruiting body development in filamentous ascomycetes.</title>
        <authorList>
            <consortium name="DOE Joint Genome Institute"/>
            <person name="Lutkenhaus R."/>
            <person name="Traeger S."/>
            <person name="Breuer J."/>
            <person name="Kuo A."/>
            <person name="Lipzen A."/>
            <person name="Pangilinan J."/>
            <person name="Dilworth D."/>
            <person name="Sandor L."/>
            <person name="Poggeler S."/>
            <person name="Barry K."/>
            <person name="Grigoriev I.V."/>
            <person name="Nowrousian M."/>
        </authorList>
    </citation>
    <scope>NUCLEOTIDE SEQUENCE [LARGE SCALE GENOMIC DNA]</scope>
    <source>
        <strain evidence="6 7">CBS 389.68</strain>
    </source>
</reference>
<feature type="domain" description="Xylanolytic transcriptional activator regulatory" evidence="5">
    <location>
        <begin position="155"/>
        <end position="230"/>
    </location>
</feature>
<dbReference type="GO" id="GO:0000981">
    <property type="term" value="F:DNA-binding transcription factor activity, RNA polymerase II-specific"/>
    <property type="evidence" value="ECO:0007669"/>
    <property type="project" value="TreeGrafter"/>
</dbReference>
<evidence type="ECO:0000256" key="4">
    <source>
        <dbReference type="SAM" id="MobiDB-lite"/>
    </source>
</evidence>
<evidence type="ECO:0000313" key="6">
    <source>
        <dbReference type="EMBL" id="TGZ77087.1"/>
    </source>
</evidence>
<dbReference type="OrthoDB" id="2123952at2759"/>
<dbReference type="EMBL" id="ML220159">
    <property type="protein sequence ID" value="TGZ77087.1"/>
    <property type="molecule type" value="Genomic_DNA"/>
</dbReference>
<sequence>MNAPVESGESSLQRFNYFGLFFGRSNCPGVTPRMSHHPPIFHIQENGFGALNGRESLYMDSFLATTYHLLPFLPASTFRDLLGSFSRIHCITKCLVLAALALGATVTKNTEHAEGLCEEARQALSRFEDMVNLRAIQIDVLISYYLVTTGRPNASYLVIGRAMRRAFAGGFGKEGVGVNHLNEERLRERRLTWASAVMVDRIFSYAFGRPSAFTGSSSTPAPFVSKFPGFVPLPPGYPILDTISRLSPIMSRAISEIYCSRKKSLLKSYKSAMEIQKEIEGLKATMDPSLRISVDTPIAEDSDGVKQILAYNIIQHAYMLTFRPFLLFRAMLNPTSPISTQKLQKLNQACRICVDTAREFVTILDNACKSNPLVRVSPPSSQFHAYTYLPRRSDSTAFISKQPPSSSRTRPLSTNPRSRPRTRSLLPSKPPLNASRSSKSGFH</sequence>
<dbReference type="PANTHER" id="PTHR47424">
    <property type="entry name" value="REGULATORY PROTEIN GAL4"/>
    <property type="match status" value="1"/>
</dbReference>
<evidence type="ECO:0000256" key="2">
    <source>
        <dbReference type="ARBA" id="ARBA00023163"/>
    </source>
</evidence>
<dbReference type="PANTHER" id="PTHR47424:SF15">
    <property type="entry name" value="ZN(II)2CYS6 TRANSCRIPTION FACTOR (EUROFUNG)"/>
    <property type="match status" value="1"/>
</dbReference>
<evidence type="ECO:0000313" key="7">
    <source>
        <dbReference type="Proteomes" id="UP000298138"/>
    </source>
</evidence>
<dbReference type="InParanoid" id="A0A4S2MR45"/>
<dbReference type="GO" id="GO:0006351">
    <property type="term" value="P:DNA-templated transcription"/>
    <property type="evidence" value="ECO:0007669"/>
    <property type="project" value="InterPro"/>
</dbReference>
<feature type="compositionally biased region" description="Polar residues" evidence="4">
    <location>
        <begin position="434"/>
        <end position="443"/>
    </location>
</feature>
<dbReference type="CDD" id="cd12148">
    <property type="entry name" value="fungal_TF_MHR"/>
    <property type="match status" value="1"/>
</dbReference>
<dbReference type="InterPro" id="IPR051127">
    <property type="entry name" value="Fungal_SecMet_Regulators"/>
</dbReference>
<proteinExistence type="predicted"/>
<keyword evidence="1" id="KW-0805">Transcription regulation</keyword>
<evidence type="ECO:0000256" key="1">
    <source>
        <dbReference type="ARBA" id="ARBA00023015"/>
    </source>
</evidence>
<accession>A0A4S2MR45</accession>
<keyword evidence="2" id="KW-0804">Transcription</keyword>
<evidence type="ECO:0000259" key="5">
    <source>
        <dbReference type="SMART" id="SM00906"/>
    </source>
</evidence>
<organism evidence="6 7">
    <name type="scientific">Ascodesmis nigricans</name>
    <dbReference type="NCBI Taxonomy" id="341454"/>
    <lineage>
        <taxon>Eukaryota</taxon>
        <taxon>Fungi</taxon>
        <taxon>Dikarya</taxon>
        <taxon>Ascomycota</taxon>
        <taxon>Pezizomycotina</taxon>
        <taxon>Pezizomycetes</taxon>
        <taxon>Pezizales</taxon>
        <taxon>Ascodesmidaceae</taxon>
        <taxon>Ascodesmis</taxon>
    </lineage>
</organism>
<feature type="compositionally biased region" description="Low complexity" evidence="4">
    <location>
        <begin position="403"/>
        <end position="427"/>
    </location>
</feature>
<dbReference type="SMART" id="SM00906">
    <property type="entry name" value="Fungal_trans"/>
    <property type="match status" value="1"/>
</dbReference>
<dbReference type="InterPro" id="IPR007219">
    <property type="entry name" value="XnlR_reg_dom"/>
</dbReference>
<dbReference type="GO" id="GO:0000435">
    <property type="term" value="P:positive regulation of transcription from RNA polymerase II promoter by galactose"/>
    <property type="evidence" value="ECO:0007669"/>
    <property type="project" value="TreeGrafter"/>
</dbReference>
<protein>
    <recommendedName>
        <fullName evidence="5">Xylanolytic transcriptional activator regulatory domain-containing protein</fullName>
    </recommendedName>
</protein>
<evidence type="ECO:0000256" key="3">
    <source>
        <dbReference type="ARBA" id="ARBA00023242"/>
    </source>
</evidence>
<feature type="region of interest" description="Disordered" evidence="4">
    <location>
        <begin position="396"/>
        <end position="443"/>
    </location>
</feature>
<dbReference type="GO" id="GO:0000978">
    <property type="term" value="F:RNA polymerase II cis-regulatory region sequence-specific DNA binding"/>
    <property type="evidence" value="ECO:0007669"/>
    <property type="project" value="TreeGrafter"/>
</dbReference>
<gene>
    <name evidence="6" type="ORF">EX30DRAFT_210881</name>
</gene>
<dbReference type="GO" id="GO:0005634">
    <property type="term" value="C:nucleus"/>
    <property type="evidence" value="ECO:0007669"/>
    <property type="project" value="TreeGrafter"/>
</dbReference>
<dbReference type="Pfam" id="PF04082">
    <property type="entry name" value="Fungal_trans"/>
    <property type="match status" value="1"/>
</dbReference>
<name>A0A4S2MR45_9PEZI</name>
<keyword evidence="3" id="KW-0539">Nucleus</keyword>
<dbReference type="GO" id="GO:0008270">
    <property type="term" value="F:zinc ion binding"/>
    <property type="evidence" value="ECO:0007669"/>
    <property type="project" value="InterPro"/>
</dbReference>
<keyword evidence="7" id="KW-1185">Reference proteome</keyword>
<dbReference type="STRING" id="341454.A0A4S2MR45"/>
<dbReference type="Proteomes" id="UP000298138">
    <property type="component" value="Unassembled WGS sequence"/>
</dbReference>